<protein>
    <submittedName>
        <fullName evidence="1">Uncharacterized protein</fullName>
    </submittedName>
</protein>
<sequence>MENYNDRFKEFISDKKYIENAVGERLLLDNRSFRQCYKENDSVRKWLPPFWFCDPEGNVISIAKDKAVWLIPENNNGRAAYHFVIHSDGEVNIKIIRRATLSGIVWGVYRYGKAAEILEREGIFGFGTNSNDKLTVSCHHKDGDKTNDNYKNLEFATNKAHLQTIHKVPTAAADNEEQILFMKKMSAMATEEEPERVTLLFAEDAGYKEIMAVKEDDLPESIKRSVADCMLPAIMAQYIKAITKQYGADYFNESRLIYIIPMKRFLKVHFQNNRYAVSIPSIEEIRKQDFISC</sequence>
<proteinExistence type="predicted"/>
<reference evidence="1 2" key="1">
    <citation type="submission" date="2016-10" db="EMBL/GenBank/DDBJ databases">
        <authorList>
            <person name="de Groot N.N."/>
        </authorList>
    </citation>
    <scope>NUCLEOTIDE SEQUENCE [LARGE SCALE GENOMIC DNA]</scope>
    <source>
        <strain evidence="1 2">AR40</strain>
    </source>
</reference>
<dbReference type="EMBL" id="FOGJ01000054">
    <property type="protein sequence ID" value="SES43369.1"/>
    <property type="molecule type" value="Genomic_DNA"/>
</dbReference>
<dbReference type="RefSeq" id="WP_074759164.1">
    <property type="nucleotide sequence ID" value="NZ_FOGJ01000054.1"/>
</dbReference>
<name>A0A1H9XBD4_BUTFI</name>
<evidence type="ECO:0000313" key="1">
    <source>
        <dbReference type="EMBL" id="SES43369.1"/>
    </source>
</evidence>
<dbReference type="AlphaFoldDB" id="A0A1H9XBD4"/>
<accession>A0A1H9XBD4</accession>
<evidence type="ECO:0000313" key="2">
    <source>
        <dbReference type="Proteomes" id="UP000182584"/>
    </source>
</evidence>
<dbReference type="Proteomes" id="UP000182584">
    <property type="component" value="Unassembled WGS sequence"/>
</dbReference>
<gene>
    <name evidence="1" type="ORF">SAMN04487884_1543</name>
</gene>
<organism evidence="1 2">
    <name type="scientific">Butyrivibrio fibrisolvens</name>
    <dbReference type="NCBI Taxonomy" id="831"/>
    <lineage>
        <taxon>Bacteria</taxon>
        <taxon>Bacillati</taxon>
        <taxon>Bacillota</taxon>
        <taxon>Clostridia</taxon>
        <taxon>Lachnospirales</taxon>
        <taxon>Lachnospiraceae</taxon>
        <taxon>Butyrivibrio</taxon>
    </lineage>
</organism>